<protein>
    <submittedName>
        <fullName evidence="2">Uncharacterized protein</fullName>
    </submittedName>
</protein>
<evidence type="ECO:0000313" key="1">
    <source>
        <dbReference type="Proteomes" id="UP000887576"/>
    </source>
</evidence>
<organism evidence="1 2">
    <name type="scientific">Panagrolaimus sp. JU765</name>
    <dbReference type="NCBI Taxonomy" id="591449"/>
    <lineage>
        <taxon>Eukaryota</taxon>
        <taxon>Metazoa</taxon>
        <taxon>Ecdysozoa</taxon>
        <taxon>Nematoda</taxon>
        <taxon>Chromadorea</taxon>
        <taxon>Rhabditida</taxon>
        <taxon>Tylenchina</taxon>
        <taxon>Panagrolaimomorpha</taxon>
        <taxon>Panagrolaimoidea</taxon>
        <taxon>Panagrolaimidae</taxon>
        <taxon>Panagrolaimus</taxon>
    </lineage>
</organism>
<dbReference type="WBParaSite" id="JU765_v2.g17972.t1">
    <property type="protein sequence ID" value="JU765_v2.g17972.t1"/>
    <property type="gene ID" value="JU765_v2.g17972"/>
</dbReference>
<sequence length="69" mass="8083">MFGSAENAKNAVFSSVFQKTWDHFADNGGDVFPFVDEDEHWHWHDLHAFLNFNRLGKTEDLGFRHLSRC</sequence>
<name>A0AC34QNV1_9BILA</name>
<evidence type="ECO:0000313" key="2">
    <source>
        <dbReference type="WBParaSite" id="JU765_v2.g17972.t1"/>
    </source>
</evidence>
<reference evidence="2" key="1">
    <citation type="submission" date="2022-11" db="UniProtKB">
        <authorList>
            <consortium name="WormBaseParasite"/>
        </authorList>
    </citation>
    <scope>IDENTIFICATION</scope>
</reference>
<proteinExistence type="predicted"/>
<dbReference type="Proteomes" id="UP000887576">
    <property type="component" value="Unplaced"/>
</dbReference>
<accession>A0AC34QNV1</accession>